<dbReference type="EMBL" id="CXST01000001">
    <property type="protein sequence ID" value="CTQ42297.1"/>
    <property type="molecule type" value="Genomic_DNA"/>
</dbReference>
<protein>
    <submittedName>
        <fullName evidence="1">Uncharacterized protein</fullName>
    </submittedName>
</protein>
<keyword evidence="2" id="KW-1185">Reference proteome</keyword>
<evidence type="ECO:0000313" key="2">
    <source>
        <dbReference type="Proteomes" id="UP000048926"/>
    </source>
</evidence>
<name>A0A0M6XXZ6_9HYPH</name>
<evidence type="ECO:0000313" key="1">
    <source>
        <dbReference type="EMBL" id="CTQ42297.1"/>
    </source>
</evidence>
<proteinExistence type="predicted"/>
<dbReference type="AlphaFoldDB" id="A0A0M6XXZ6"/>
<accession>A0A0M6XXZ6</accession>
<dbReference type="Proteomes" id="UP000048926">
    <property type="component" value="Unassembled WGS sequence"/>
</dbReference>
<organism evidence="1 2">
    <name type="scientific">Roseibium aggregatum</name>
    <dbReference type="NCBI Taxonomy" id="187304"/>
    <lineage>
        <taxon>Bacteria</taxon>
        <taxon>Pseudomonadati</taxon>
        <taxon>Pseudomonadota</taxon>
        <taxon>Alphaproteobacteria</taxon>
        <taxon>Hyphomicrobiales</taxon>
        <taxon>Stappiaceae</taxon>
        <taxon>Roseibium</taxon>
    </lineage>
</organism>
<sequence length="80" mass="8649">MGRLPTHDLNTALVGPESGLLSRLWSMGKAPGQHASHRALHDHHFAARDAMLPRHAECSNCYASDVSGLLLANMGNQDYA</sequence>
<gene>
    <name evidence="1" type="ORF">LAL4801_00723</name>
</gene>
<reference evidence="2" key="1">
    <citation type="submission" date="2015-07" db="EMBL/GenBank/DDBJ databases">
        <authorList>
            <person name="Rodrigo-Torres Lidia"/>
            <person name="Arahal R.David."/>
        </authorList>
    </citation>
    <scope>NUCLEOTIDE SEQUENCE [LARGE SCALE GENOMIC DNA]</scope>
    <source>
        <strain evidence="2">CECT 4801</strain>
    </source>
</reference>